<geneLocation type="plasmid" evidence="5">
    <name>pjcm18538 dna</name>
</geneLocation>
<gene>
    <name evidence="4" type="ORF">MARA_48460</name>
</gene>
<feature type="domain" description="DUF1980" evidence="3">
    <location>
        <begin position="145"/>
        <end position="241"/>
    </location>
</feature>
<reference evidence="4 5" key="1">
    <citation type="journal article" date="2019" name="Emerg. Microbes Infect.">
        <title>Comprehensive subspecies identification of 175 nontuberculous mycobacteria species based on 7547 genomic profiles.</title>
        <authorList>
            <person name="Matsumoto Y."/>
            <person name="Kinjo T."/>
            <person name="Motooka D."/>
            <person name="Nabeya D."/>
            <person name="Jung N."/>
            <person name="Uechi K."/>
            <person name="Horii T."/>
            <person name="Iida T."/>
            <person name="Fujita J."/>
            <person name="Nakamura S."/>
        </authorList>
    </citation>
    <scope>NUCLEOTIDE SEQUENCE [LARGE SCALE GENOMIC DNA]</scope>
    <source>
        <strain evidence="4 5">JCM 18538</strain>
    </source>
</reference>
<feature type="transmembrane region" description="Helical" evidence="1">
    <location>
        <begin position="78"/>
        <end position="98"/>
    </location>
</feature>
<evidence type="ECO:0000256" key="1">
    <source>
        <dbReference type="SAM" id="Phobius"/>
    </source>
</evidence>
<dbReference type="RefSeq" id="WP_163921913.1">
    <property type="nucleotide sequence ID" value="NZ_AP022593.1"/>
</dbReference>
<proteinExistence type="predicted"/>
<dbReference type="Pfam" id="PF21537">
    <property type="entry name" value="DUF1980_C"/>
    <property type="match status" value="1"/>
</dbReference>
<protein>
    <submittedName>
        <fullName evidence="4">TIGR03943 family protein</fullName>
    </submittedName>
</protein>
<keyword evidence="1" id="KW-1133">Transmembrane helix</keyword>
<dbReference type="PANTHER" id="PTHR40047">
    <property type="entry name" value="UPF0703 PROTEIN YCGQ"/>
    <property type="match status" value="1"/>
</dbReference>
<dbReference type="NCBIfam" id="TIGR03943">
    <property type="entry name" value="TIGR03943 family putative permease subunit"/>
    <property type="match status" value="1"/>
</dbReference>
<dbReference type="InterPro" id="IPR015402">
    <property type="entry name" value="DUF1980"/>
</dbReference>
<sequence length="243" mass="25575">MSRSTQNLILLLVGAGMAVMLLRGTYVHYVKPALLPWLVIATVVLIGLGLAAVIRDVRNAGRPDEHPDDDHGHRHRGGLVWLLLVPIAMVAFIVPPPLDARGATAAPPVTSAPKPRDFPPLPAGPAPTVAVPEIVMRAAADPARSLDGRTITATGFTLRYPDGVYLGRVVIVCCAADAQLARIRLSGPAAATAAAFGEETWIAVEGRVEPGSAQAANDYVPTMSATTVTRVDKPANTYAYRSP</sequence>
<keyword evidence="1" id="KW-0812">Transmembrane</keyword>
<evidence type="ECO:0000259" key="3">
    <source>
        <dbReference type="Pfam" id="PF21537"/>
    </source>
</evidence>
<dbReference type="EMBL" id="AP022593">
    <property type="protein sequence ID" value="BBY51378.1"/>
    <property type="molecule type" value="Genomic_DNA"/>
</dbReference>
<keyword evidence="5" id="KW-1185">Reference proteome</keyword>
<dbReference type="InterPro" id="IPR048493">
    <property type="entry name" value="DUF1980_N"/>
</dbReference>
<dbReference type="KEGG" id="marz:MARA_48460"/>
<dbReference type="InterPro" id="IPR048447">
    <property type="entry name" value="DUF1980_C"/>
</dbReference>
<evidence type="ECO:0000313" key="5">
    <source>
        <dbReference type="Proteomes" id="UP000467428"/>
    </source>
</evidence>
<dbReference type="PANTHER" id="PTHR40047:SF1">
    <property type="entry name" value="UPF0703 PROTEIN YCGQ"/>
    <property type="match status" value="1"/>
</dbReference>
<feature type="transmembrane region" description="Helical" evidence="1">
    <location>
        <begin position="34"/>
        <end position="57"/>
    </location>
</feature>
<dbReference type="Pfam" id="PF09323">
    <property type="entry name" value="DUF1980"/>
    <property type="match status" value="1"/>
</dbReference>
<evidence type="ECO:0000259" key="2">
    <source>
        <dbReference type="Pfam" id="PF09323"/>
    </source>
</evidence>
<keyword evidence="1" id="KW-0472">Membrane</keyword>
<dbReference type="AlphaFoldDB" id="A0A7I7S3G9"/>
<feature type="domain" description="DUF1980" evidence="2">
    <location>
        <begin position="8"/>
        <end position="95"/>
    </location>
</feature>
<organism evidence="4 5">
    <name type="scientific">Mycolicibacterium arabiense</name>
    <dbReference type="NCBI Taxonomy" id="1286181"/>
    <lineage>
        <taxon>Bacteria</taxon>
        <taxon>Bacillati</taxon>
        <taxon>Actinomycetota</taxon>
        <taxon>Actinomycetes</taxon>
        <taxon>Mycobacteriales</taxon>
        <taxon>Mycobacteriaceae</taxon>
        <taxon>Mycolicibacterium</taxon>
    </lineage>
</organism>
<dbReference type="Proteomes" id="UP000467428">
    <property type="component" value="Chromosome"/>
</dbReference>
<name>A0A7I7S3G9_9MYCO</name>
<dbReference type="InterPro" id="IPR052955">
    <property type="entry name" value="UPF0703_membrane_permease"/>
</dbReference>
<evidence type="ECO:0000313" key="4">
    <source>
        <dbReference type="EMBL" id="BBY51378.1"/>
    </source>
</evidence>
<accession>A0A7I7S3G9</accession>